<dbReference type="KEGG" id="sfiy:F0344_32865"/>
<accession>A0A7G7BTU4</accession>
<dbReference type="RefSeq" id="WP_185302217.1">
    <property type="nucleotide sequence ID" value="NZ_CP045702.1"/>
</dbReference>
<dbReference type="Proteomes" id="UP000515307">
    <property type="component" value="Chromosome"/>
</dbReference>
<keyword evidence="2" id="KW-1185">Reference proteome</keyword>
<dbReference type="EMBL" id="CP045702">
    <property type="protein sequence ID" value="QNE78759.1"/>
    <property type="molecule type" value="Genomic_DNA"/>
</dbReference>
<organism evidence="1 2">
    <name type="scientific">Streptomyces finlayi</name>
    <dbReference type="NCBI Taxonomy" id="67296"/>
    <lineage>
        <taxon>Bacteria</taxon>
        <taxon>Bacillati</taxon>
        <taxon>Actinomycetota</taxon>
        <taxon>Actinomycetes</taxon>
        <taxon>Kitasatosporales</taxon>
        <taxon>Streptomycetaceae</taxon>
        <taxon>Streptomyces</taxon>
    </lineage>
</organism>
<evidence type="ECO:0000313" key="1">
    <source>
        <dbReference type="EMBL" id="QNE78759.1"/>
    </source>
</evidence>
<reference evidence="2" key="1">
    <citation type="submission" date="2019-10" db="EMBL/GenBank/DDBJ databases">
        <title>Antimicrobial potential of Antarctic Bacteria.</title>
        <authorList>
            <person name="Benaud N."/>
            <person name="Edwards R.J."/>
            <person name="Ferrari B.C."/>
        </authorList>
    </citation>
    <scope>NUCLEOTIDE SEQUENCE [LARGE SCALE GENOMIC DNA]</scope>
    <source>
        <strain evidence="2">NBSH44</strain>
    </source>
</reference>
<gene>
    <name evidence="1" type="ORF">F0344_32865</name>
</gene>
<dbReference type="SUPFAM" id="SSF53756">
    <property type="entry name" value="UDP-Glycosyltransferase/glycogen phosphorylase"/>
    <property type="match status" value="1"/>
</dbReference>
<dbReference type="Gene3D" id="3.40.50.2000">
    <property type="entry name" value="Glycogen Phosphorylase B"/>
    <property type="match status" value="2"/>
</dbReference>
<dbReference type="GO" id="GO:0016740">
    <property type="term" value="F:transferase activity"/>
    <property type="evidence" value="ECO:0007669"/>
    <property type="project" value="UniProtKB-KW"/>
</dbReference>
<evidence type="ECO:0000313" key="2">
    <source>
        <dbReference type="Proteomes" id="UP000515307"/>
    </source>
</evidence>
<name>A0A7G7BTU4_9ACTN</name>
<dbReference type="AlphaFoldDB" id="A0A7G7BTU4"/>
<proteinExistence type="predicted"/>
<protein>
    <submittedName>
        <fullName evidence="1">Glycosyltransferase</fullName>
    </submittedName>
</protein>
<keyword evidence="1" id="KW-0808">Transferase</keyword>
<sequence>MKILLCPLSDGGYLYPAIAAGRELRRRGHHVSVLGRSTAAPVVAGAGLPFARAEDFGGQRAFSATWWGKTGPAQYRATLRAARQSGADLLVTSVLCNGALLAAEALDIPVVVIGLSAHLWDYRTGGADEPPLGRTRESRTLDCRRIHAAAREEAGLAGRACRWADSPLLGDALLLRGDPALEYPGAELPERVRHVGPLAWEPTPARAEAEAVRDHLARSGKPVVYVHLGRFFGGSSLWPRINETFTGGRFQAVVEQGRSTDPRPAPGADILLVRKPWMGPLVDLAGMVLANGTSAPVLASLLRGRPLALSPNGSEQPLLTGACVRAGVAVRVPNTPSVALSTLLESAWDDDGLRTRARALGGRLATPGSAARAADIVERVAHASAPPKEDHEYAISRPR</sequence>